<reference evidence="7" key="1">
    <citation type="journal article" date="2015" name="Nature">
        <title>rRNA introns, odd ribosomes, and small enigmatic genomes across a large radiation of phyla.</title>
        <authorList>
            <person name="Brown C.T."/>
            <person name="Hug L.A."/>
            <person name="Thomas B.C."/>
            <person name="Sharon I."/>
            <person name="Castelle C.J."/>
            <person name="Singh A."/>
            <person name="Wilkins M.J."/>
            <person name="Williams K.H."/>
            <person name="Banfield J.F."/>
        </authorList>
    </citation>
    <scope>NUCLEOTIDE SEQUENCE [LARGE SCALE GENOMIC DNA]</scope>
</reference>
<dbReference type="AlphaFoldDB" id="A0A0G0LT69"/>
<comment type="caution">
    <text evidence="7">The sequence shown here is derived from an EMBL/GenBank/DDBJ whole genome shotgun (WGS) entry which is preliminary data.</text>
</comment>
<dbReference type="Pfam" id="PF08323">
    <property type="entry name" value="Glyco_transf_5"/>
    <property type="match status" value="1"/>
</dbReference>
<dbReference type="Pfam" id="PF00343">
    <property type="entry name" value="Phosphorylase"/>
    <property type="match status" value="1"/>
</dbReference>
<dbReference type="EC" id="2.4.1.21" evidence="3"/>
<evidence type="ECO:0000313" key="7">
    <source>
        <dbReference type="EMBL" id="KKQ91175.1"/>
    </source>
</evidence>
<keyword evidence="5" id="KW-0808">Transferase</keyword>
<dbReference type="Gene3D" id="3.40.50.2000">
    <property type="entry name" value="Glycogen Phosphorylase B"/>
    <property type="match status" value="3"/>
</dbReference>
<gene>
    <name evidence="7" type="ORF">UT16_C0022G0003</name>
</gene>
<dbReference type="InterPro" id="IPR013534">
    <property type="entry name" value="Starch_synth_cat_dom"/>
</dbReference>
<organism evidence="7 8">
    <name type="scientific">Candidatus Azambacteria bacterium GW2011_GWA2_39_10</name>
    <dbReference type="NCBI Taxonomy" id="1618611"/>
    <lineage>
        <taxon>Bacteria</taxon>
        <taxon>Candidatus Azamiibacteriota</taxon>
    </lineage>
</organism>
<keyword evidence="4" id="KW-0328">Glycosyltransferase</keyword>
<proteinExistence type="inferred from homology"/>
<evidence type="ECO:0000256" key="1">
    <source>
        <dbReference type="ARBA" id="ARBA00001478"/>
    </source>
</evidence>
<evidence type="ECO:0000256" key="5">
    <source>
        <dbReference type="ARBA" id="ARBA00022679"/>
    </source>
</evidence>
<dbReference type="GO" id="GO:0030170">
    <property type="term" value="F:pyridoxal phosphate binding"/>
    <property type="evidence" value="ECO:0007669"/>
    <property type="project" value="InterPro"/>
</dbReference>
<dbReference type="GO" id="GO:0005975">
    <property type="term" value="P:carbohydrate metabolic process"/>
    <property type="evidence" value="ECO:0007669"/>
    <property type="project" value="InterPro"/>
</dbReference>
<evidence type="ECO:0000256" key="3">
    <source>
        <dbReference type="ARBA" id="ARBA00012588"/>
    </source>
</evidence>
<comment type="similarity">
    <text evidence="2">Belongs to the glycogen phosphorylase family.</text>
</comment>
<dbReference type="InterPro" id="IPR000811">
    <property type="entry name" value="Glyco_trans_35"/>
</dbReference>
<evidence type="ECO:0000313" key="8">
    <source>
        <dbReference type="Proteomes" id="UP000034706"/>
    </source>
</evidence>
<name>A0A0G0LT69_9BACT</name>
<comment type="catalytic activity">
    <reaction evidence="1">
        <text>[(1-&gt;4)-alpha-D-glucosyl](n) + ADP-alpha-D-glucose = [(1-&gt;4)-alpha-D-glucosyl](n+1) + ADP + H(+)</text>
        <dbReference type="Rhea" id="RHEA:18189"/>
        <dbReference type="Rhea" id="RHEA-COMP:9584"/>
        <dbReference type="Rhea" id="RHEA-COMP:9587"/>
        <dbReference type="ChEBI" id="CHEBI:15378"/>
        <dbReference type="ChEBI" id="CHEBI:15444"/>
        <dbReference type="ChEBI" id="CHEBI:57498"/>
        <dbReference type="ChEBI" id="CHEBI:456216"/>
        <dbReference type="EC" id="2.4.1.21"/>
    </reaction>
</comment>
<dbReference type="PATRIC" id="fig|1618611.3.peg.260"/>
<dbReference type="InterPro" id="IPR011834">
    <property type="entry name" value="Agluc_phsphrylas"/>
</dbReference>
<dbReference type="Proteomes" id="UP000034706">
    <property type="component" value="Unassembled WGS sequence"/>
</dbReference>
<evidence type="ECO:0000256" key="4">
    <source>
        <dbReference type="ARBA" id="ARBA00022676"/>
    </source>
</evidence>
<dbReference type="NCBIfam" id="TIGR02094">
    <property type="entry name" value="more_P_ylases"/>
    <property type="match status" value="1"/>
</dbReference>
<evidence type="ECO:0000259" key="6">
    <source>
        <dbReference type="Pfam" id="PF08323"/>
    </source>
</evidence>
<dbReference type="GO" id="GO:0008184">
    <property type="term" value="F:glycogen phosphorylase activity"/>
    <property type="evidence" value="ECO:0007669"/>
    <property type="project" value="InterPro"/>
</dbReference>
<dbReference type="GO" id="GO:0009011">
    <property type="term" value="F:alpha-1,4-glucan glucosyltransferase (ADP-glucose donor) activity"/>
    <property type="evidence" value="ECO:0007669"/>
    <property type="project" value="UniProtKB-EC"/>
</dbReference>
<evidence type="ECO:0000256" key="2">
    <source>
        <dbReference type="ARBA" id="ARBA00006047"/>
    </source>
</evidence>
<feature type="domain" description="Starch synthase catalytic" evidence="6">
    <location>
        <begin position="6"/>
        <end position="273"/>
    </location>
</feature>
<protein>
    <recommendedName>
        <fullName evidence="3">starch synthase</fullName>
        <ecNumber evidence="3">2.4.1.21</ecNumber>
    </recommendedName>
</protein>
<sequence>MGKDMIAFFTPEVALDQDLHAYSGGLGVVSGDFLRSAYKLDSPVVGVTILPRQGYYDQNIENGLMKISYVNRYYDDILERTDIKFTIDICSSPVWVEVWRLPEGKFGAAQTLFLDADIDPNDHISRLNTLQLYGGSRDSGANLERKIAQSLLLARGGIEALKRLNISVSKYHGNESYTAFVPMELVCEALKEGKSFKEAIEYAKSRFVFTTHTPARDGNPEYSINSVMRIGGYDKFFHEEALRKIGSDPFNMTAACLRLSKKANAVSKKHLETAQRLWHWVNGNSIAKRIIAITNGVSRDYWQHEDFRDAVTSEEIEKVKLNHKREMIQYIVEKTGRCLGENILTIVWAKRFAEYKRPHLLFYNFNQEKSEWIKSQLKENKLQIIYAGKPHPDDDSMIHAYNRLLFASYELPNMVVLAGYELWLSKLLKAGADVWLNNPRFPMEASGTSGMSAAMNGALNLSIVDGWECEADPENYFPFGTQIPGGDQDSFDAQELRRCLETTVMPLFYGDKEKWYKKSLAAKFEAEKYWTSDRMVSEYQKLLYAD</sequence>
<accession>A0A0G0LT69</accession>
<dbReference type="EMBL" id="LBVT01000022">
    <property type="protein sequence ID" value="KKQ91175.1"/>
    <property type="molecule type" value="Genomic_DNA"/>
</dbReference>
<dbReference type="PANTHER" id="PTHR42655">
    <property type="entry name" value="GLYCOGEN PHOSPHORYLASE"/>
    <property type="match status" value="1"/>
</dbReference>
<dbReference type="SUPFAM" id="SSF53756">
    <property type="entry name" value="UDP-Glycosyltransferase/glycogen phosphorylase"/>
    <property type="match status" value="1"/>
</dbReference>
<dbReference type="PANTHER" id="PTHR42655:SF1">
    <property type="entry name" value="GLYCOGEN PHOSPHORYLASE"/>
    <property type="match status" value="1"/>
</dbReference>
<dbReference type="InterPro" id="IPR052182">
    <property type="entry name" value="Glycogen/Maltodextrin_Phosph"/>
</dbReference>